<dbReference type="Pfam" id="PF03626">
    <property type="entry name" value="COX4_pro"/>
    <property type="match status" value="1"/>
</dbReference>
<feature type="transmembrane region" description="Helical" evidence="7">
    <location>
        <begin position="42"/>
        <end position="65"/>
    </location>
</feature>
<keyword evidence="4 7" id="KW-0812">Transmembrane</keyword>
<dbReference type="GO" id="GO:0019646">
    <property type="term" value="P:aerobic electron transport chain"/>
    <property type="evidence" value="ECO:0007669"/>
    <property type="project" value="TreeGrafter"/>
</dbReference>
<evidence type="ECO:0000256" key="2">
    <source>
        <dbReference type="ARBA" id="ARBA00008079"/>
    </source>
</evidence>
<sequence length="124" mass="14087">MIDLHHGWNASIKPIILGFILSSVLLFAAYRITIHSHLSGTMLITMLLVLAVLSGLCQLIFFLHLGIESKPRWNMTMFFMGVFVMILLIWGSIWIMRHLDYNESLSTTSKYATNINPGSMNEQS</sequence>
<dbReference type="AlphaFoldDB" id="A0A2A4X5P6"/>
<name>A0A2A4X5P6_UNCAE</name>
<dbReference type="PANTHER" id="PTHR36835">
    <property type="entry name" value="CYTOCHROME BO(3) UBIQUINOL OXIDASE SUBUNIT 4"/>
    <property type="match status" value="1"/>
</dbReference>
<feature type="transmembrane region" description="Helical" evidence="7">
    <location>
        <begin position="77"/>
        <end position="96"/>
    </location>
</feature>
<dbReference type="GO" id="GO:0009319">
    <property type="term" value="C:cytochrome o ubiquinol oxidase complex"/>
    <property type="evidence" value="ECO:0007669"/>
    <property type="project" value="TreeGrafter"/>
</dbReference>
<evidence type="ECO:0000256" key="6">
    <source>
        <dbReference type="ARBA" id="ARBA00023136"/>
    </source>
</evidence>
<evidence type="ECO:0000313" key="9">
    <source>
        <dbReference type="Proteomes" id="UP000218775"/>
    </source>
</evidence>
<gene>
    <name evidence="8" type="ORF">COB21_03100</name>
</gene>
<keyword evidence="5 7" id="KW-1133">Transmembrane helix</keyword>
<organism evidence="8 9">
    <name type="scientific">Aerophobetes bacterium</name>
    <dbReference type="NCBI Taxonomy" id="2030807"/>
    <lineage>
        <taxon>Bacteria</taxon>
        <taxon>Candidatus Aerophobota</taxon>
    </lineage>
</organism>
<accession>A0A2A4X5P6</accession>
<dbReference type="InterPro" id="IPR005171">
    <property type="entry name" value="Cyt_c_oxidase_su4_prok"/>
</dbReference>
<dbReference type="PANTHER" id="PTHR36835:SF1">
    <property type="entry name" value="CYTOCHROME BO(3) UBIQUINOL OXIDASE SUBUNIT 4"/>
    <property type="match status" value="1"/>
</dbReference>
<comment type="caution">
    <text evidence="8">The sequence shown here is derived from an EMBL/GenBank/DDBJ whole genome shotgun (WGS) entry which is preliminary data.</text>
</comment>
<proteinExistence type="inferred from homology"/>
<dbReference type="GO" id="GO:0005886">
    <property type="term" value="C:plasma membrane"/>
    <property type="evidence" value="ECO:0007669"/>
    <property type="project" value="UniProtKB-SubCell"/>
</dbReference>
<dbReference type="GO" id="GO:0015990">
    <property type="term" value="P:electron transport coupled proton transport"/>
    <property type="evidence" value="ECO:0007669"/>
    <property type="project" value="TreeGrafter"/>
</dbReference>
<comment type="subcellular location">
    <subcellularLocation>
        <location evidence="1">Cell membrane</location>
        <topology evidence="1">Multi-pass membrane protein</topology>
    </subcellularLocation>
</comment>
<evidence type="ECO:0000256" key="5">
    <source>
        <dbReference type="ARBA" id="ARBA00022989"/>
    </source>
</evidence>
<comment type="similarity">
    <text evidence="2">Belongs to the cytochrome c oxidase bacterial subunit 4 family.</text>
</comment>
<evidence type="ECO:0000313" key="8">
    <source>
        <dbReference type="EMBL" id="PCI77367.1"/>
    </source>
</evidence>
<dbReference type="GO" id="GO:0009486">
    <property type="term" value="F:cytochrome bo3 ubiquinol oxidase activity"/>
    <property type="evidence" value="ECO:0007669"/>
    <property type="project" value="TreeGrafter"/>
</dbReference>
<keyword evidence="6 7" id="KW-0472">Membrane</keyword>
<protein>
    <submittedName>
        <fullName evidence="8">Uncharacterized protein</fullName>
    </submittedName>
</protein>
<evidence type="ECO:0000256" key="4">
    <source>
        <dbReference type="ARBA" id="ARBA00022692"/>
    </source>
</evidence>
<keyword evidence="3" id="KW-1003">Cell membrane</keyword>
<reference evidence="9" key="1">
    <citation type="submission" date="2017-08" db="EMBL/GenBank/DDBJ databases">
        <title>A dynamic microbial community with high functional redundancy inhabits the cold, oxic subseafloor aquifer.</title>
        <authorList>
            <person name="Tully B.J."/>
            <person name="Wheat C.G."/>
            <person name="Glazer B.T."/>
            <person name="Huber J.A."/>
        </authorList>
    </citation>
    <scope>NUCLEOTIDE SEQUENCE [LARGE SCALE GENOMIC DNA]</scope>
</reference>
<dbReference type="EMBL" id="NVUK01000017">
    <property type="protein sequence ID" value="PCI77367.1"/>
    <property type="molecule type" value="Genomic_DNA"/>
</dbReference>
<feature type="transmembrane region" description="Helical" evidence="7">
    <location>
        <begin position="12"/>
        <end position="30"/>
    </location>
</feature>
<dbReference type="Proteomes" id="UP000218775">
    <property type="component" value="Unassembled WGS sequence"/>
</dbReference>
<evidence type="ECO:0000256" key="7">
    <source>
        <dbReference type="SAM" id="Phobius"/>
    </source>
</evidence>
<evidence type="ECO:0000256" key="1">
    <source>
        <dbReference type="ARBA" id="ARBA00004651"/>
    </source>
</evidence>
<dbReference type="GO" id="GO:0015078">
    <property type="term" value="F:proton transmembrane transporter activity"/>
    <property type="evidence" value="ECO:0007669"/>
    <property type="project" value="TreeGrafter"/>
</dbReference>
<evidence type="ECO:0000256" key="3">
    <source>
        <dbReference type="ARBA" id="ARBA00022475"/>
    </source>
</evidence>
<dbReference type="InterPro" id="IPR050968">
    <property type="entry name" value="Cytochrome_c_oxidase_bac_sub4"/>
</dbReference>